<accession>A0ABN2ABR5</accession>
<organism evidence="1 2">
    <name type="scientific">Kribbella lupini</name>
    <dbReference type="NCBI Taxonomy" id="291602"/>
    <lineage>
        <taxon>Bacteria</taxon>
        <taxon>Bacillati</taxon>
        <taxon>Actinomycetota</taxon>
        <taxon>Actinomycetes</taxon>
        <taxon>Propionibacteriales</taxon>
        <taxon>Kribbellaceae</taxon>
        <taxon>Kribbella</taxon>
    </lineage>
</organism>
<dbReference type="Proteomes" id="UP001500363">
    <property type="component" value="Unassembled WGS sequence"/>
</dbReference>
<reference evidence="1 2" key="1">
    <citation type="journal article" date="2019" name="Int. J. Syst. Evol. Microbiol.">
        <title>The Global Catalogue of Microorganisms (GCM) 10K type strain sequencing project: providing services to taxonomists for standard genome sequencing and annotation.</title>
        <authorList>
            <consortium name="The Broad Institute Genomics Platform"/>
            <consortium name="The Broad Institute Genome Sequencing Center for Infectious Disease"/>
            <person name="Wu L."/>
            <person name="Ma J."/>
        </authorList>
    </citation>
    <scope>NUCLEOTIDE SEQUENCE [LARGE SCALE GENOMIC DNA]</scope>
    <source>
        <strain evidence="1 2">JCM 14303</strain>
    </source>
</reference>
<gene>
    <name evidence="1" type="ORF">GCM10009741_12370</name>
</gene>
<dbReference type="EMBL" id="BAAANC010000001">
    <property type="protein sequence ID" value="GAA1515459.1"/>
    <property type="molecule type" value="Genomic_DNA"/>
</dbReference>
<proteinExistence type="predicted"/>
<evidence type="ECO:0000313" key="2">
    <source>
        <dbReference type="Proteomes" id="UP001500363"/>
    </source>
</evidence>
<evidence type="ECO:0000313" key="1">
    <source>
        <dbReference type="EMBL" id="GAA1515459.1"/>
    </source>
</evidence>
<comment type="caution">
    <text evidence="1">The sequence shown here is derived from an EMBL/GenBank/DDBJ whole genome shotgun (WGS) entry which is preliminary data.</text>
</comment>
<sequence>MQDSSIVVPSRIARYSGSERPAWRMNQTGVCGPGSPRAASRKAERSKELPAAVCDWAGWFTGTGQ</sequence>
<keyword evidence="2" id="KW-1185">Reference proteome</keyword>
<name>A0ABN2ABR5_9ACTN</name>
<protein>
    <submittedName>
        <fullName evidence="1">Uncharacterized protein</fullName>
    </submittedName>
</protein>